<evidence type="ECO:0000256" key="3">
    <source>
        <dbReference type="ARBA" id="ARBA00022448"/>
    </source>
</evidence>
<dbReference type="PANTHER" id="PTHR30406:SF8">
    <property type="entry name" value="SULFATE TRANSPORT SYSTEM PERMEASE PROTEIN CYST"/>
    <property type="match status" value="1"/>
</dbReference>
<dbReference type="Pfam" id="PF00528">
    <property type="entry name" value="BPD_transp_1"/>
    <property type="match status" value="1"/>
</dbReference>
<feature type="transmembrane region" description="Helical" evidence="9">
    <location>
        <begin position="62"/>
        <end position="86"/>
    </location>
</feature>
<dbReference type="CDD" id="cd06261">
    <property type="entry name" value="TM_PBP2"/>
    <property type="match status" value="1"/>
</dbReference>
<dbReference type="GO" id="GO:0015419">
    <property type="term" value="F:ABC-type sulfate transporter activity"/>
    <property type="evidence" value="ECO:0007669"/>
    <property type="project" value="InterPro"/>
</dbReference>
<dbReference type="InterPro" id="IPR035906">
    <property type="entry name" value="MetI-like_sf"/>
</dbReference>
<dbReference type="Gene3D" id="1.10.3720.10">
    <property type="entry name" value="MetI-like"/>
    <property type="match status" value="1"/>
</dbReference>
<dbReference type="RefSeq" id="WP_008684173.1">
    <property type="nucleotide sequence ID" value="NZ_ANOH01000334.1"/>
</dbReference>
<dbReference type="InterPro" id="IPR000515">
    <property type="entry name" value="MetI-like"/>
</dbReference>
<dbReference type="GO" id="GO:0005886">
    <property type="term" value="C:plasma membrane"/>
    <property type="evidence" value="ECO:0007669"/>
    <property type="project" value="UniProtKB-SubCell"/>
</dbReference>
<reference evidence="11 12" key="1">
    <citation type="journal article" date="2013" name="Mar. Genomics">
        <title>Expression of sulfatases in Rhodopirellula baltica and the diversity of sulfatases in the genus Rhodopirellula.</title>
        <authorList>
            <person name="Wegner C.E."/>
            <person name="Richter-Heitmann T."/>
            <person name="Klindworth A."/>
            <person name="Klockow C."/>
            <person name="Richter M."/>
            <person name="Achstetter T."/>
            <person name="Glockner F.O."/>
            <person name="Harder J."/>
        </authorList>
    </citation>
    <scope>NUCLEOTIDE SEQUENCE [LARGE SCALE GENOMIC DNA]</scope>
    <source>
        <strain evidence="11 12">SM41</strain>
    </source>
</reference>
<dbReference type="EMBL" id="ANOH01000334">
    <property type="protein sequence ID" value="EMI53685.1"/>
    <property type="molecule type" value="Genomic_DNA"/>
</dbReference>
<comment type="caution">
    <text evidence="11">The sequence shown here is derived from an EMBL/GenBank/DDBJ whole genome shotgun (WGS) entry which is preliminary data.</text>
</comment>
<dbReference type="InterPro" id="IPR005667">
    <property type="entry name" value="Sulph_transpt2"/>
</dbReference>
<keyword evidence="5 9" id="KW-1133">Transmembrane helix</keyword>
<dbReference type="Proteomes" id="UP000011885">
    <property type="component" value="Unassembled WGS sequence"/>
</dbReference>
<dbReference type="PANTHER" id="PTHR30406">
    <property type="entry name" value="SULFATE TRANSPORT SYSTEM PERMEASE PROTEIN"/>
    <property type="match status" value="1"/>
</dbReference>
<evidence type="ECO:0000256" key="5">
    <source>
        <dbReference type="ARBA" id="ARBA00022989"/>
    </source>
</evidence>
<gene>
    <name evidence="11" type="ORF">RSSM_04826</name>
</gene>
<dbReference type="PATRIC" id="fig|1263870.3.peg.5105"/>
<keyword evidence="12" id="KW-1185">Reference proteome</keyword>
<dbReference type="SUPFAM" id="SSF161098">
    <property type="entry name" value="MetI-like"/>
    <property type="match status" value="1"/>
</dbReference>
<feature type="transmembrane region" description="Helical" evidence="9">
    <location>
        <begin position="248"/>
        <end position="269"/>
    </location>
</feature>
<sequence>MSSRPLVPRRRSDVPFFLWMGGISSCFLLLVVLLIAADVAFTSVADFREVLSKPEIRASIRLTLLSCSVSAILSLLVAIPLGYLLSRFRFRGHFLIDTLVDIPIVLPPLVLGLSLLILFHLPIGRSGWELEAWLSNDVGFPVTYRWPAVVLAQFIVACAFAVRTMGVTFDQINPRAEDVARTLGCTRMQAFLHVALPQSGRGMIAALTIAWARSLGEFGPILVFAGATRMRTEVLSTSVFLEMSVGDLNSAVAVSLLMVAIAMAVLFALRALGTGRGQRGPLNGDLHR</sequence>
<feature type="transmembrane region" description="Helical" evidence="9">
    <location>
        <begin position="143"/>
        <end position="162"/>
    </location>
</feature>
<organism evidence="11 12">
    <name type="scientific">Rhodopirellula sallentina SM41</name>
    <dbReference type="NCBI Taxonomy" id="1263870"/>
    <lineage>
        <taxon>Bacteria</taxon>
        <taxon>Pseudomonadati</taxon>
        <taxon>Planctomycetota</taxon>
        <taxon>Planctomycetia</taxon>
        <taxon>Pirellulales</taxon>
        <taxon>Pirellulaceae</taxon>
        <taxon>Rhodopirellula</taxon>
    </lineage>
</organism>
<evidence type="ECO:0000256" key="4">
    <source>
        <dbReference type="ARBA" id="ARBA00022692"/>
    </source>
</evidence>
<comment type="subunit">
    <text evidence="2">The complex is composed of two ATP-binding proteins (CysA), two transmembrane proteins (CysT and CysW) and a solute-binding protein (CysP).</text>
</comment>
<feature type="transmembrane region" description="Helical" evidence="9">
    <location>
        <begin position="16"/>
        <end position="42"/>
    </location>
</feature>
<evidence type="ECO:0000256" key="9">
    <source>
        <dbReference type="RuleBase" id="RU363032"/>
    </source>
</evidence>
<evidence type="ECO:0000313" key="11">
    <source>
        <dbReference type="EMBL" id="EMI53685.1"/>
    </source>
</evidence>
<keyword evidence="4 9" id="KW-0812">Transmembrane</keyword>
<evidence type="ECO:0000256" key="7">
    <source>
        <dbReference type="ARBA" id="ARBA00023136"/>
    </source>
</evidence>
<accession>M5TWX8</accession>
<keyword evidence="3 9" id="KW-0813">Transport</keyword>
<dbReference type="PROSITE" id="PS51257">
    <property type="entry name" value="PROKAR_LIPOPROTEIN"/>
    <property type="match status" value="1"/>
</dbReference>
<comment type="subcellular location">
    <subcellularLocation>
        <location evidence="1 9">Cell membrane</location>
        <topology evidence="1 9">Multi-pass membrane protein</topology>
    </subcellularLocation>
</comment>
<keyword evidence="7 9" id="KW-0472">Membrane</keyword>
<feature type="transmembrane region" description="Helical" evidence="9">
    <location>
        <begin position="98"/>
        <end position="123"/>
    </location>
</feature>
<feature type="domain" description="ABC transmembrane type-1" evidence="10">
    <location>
        <begin position="60"/>
        <end position="269"/>
    </location>
</feature>
<evidence type="ECO:0000313" key="12">
    <source>
        <dbReference type="Proteomes" id="UP000011885"/>
    </source>
</evidence>
<protein>
    <submittedName>
        <fullName evidence="11">NifC-like ABC-type porter</fullName>
    </submittedName>
</protein>
<keyword evidence="6" id="KW-0764">Sulfate transport</keyword>
<dbReference type="OrthoDB" id="9795403at2"/>
<evidence type="ECO:0000256" key="8">
    <source>
        <dbReference type="ARBA" id="ARBA00025323"/>
    </source>
</evidence>
<evidence type="ECO:0000256" key="2">
    <source>
        <dbReference type="ARBA" id="ARBA00011779"/>
    </source>
</evidence>
<evidence type="ECO:0000256" key="6">
    <source>
        <dbReference type="ARBA" id="ARBA00023032"/>
    </source>
</evidence>
<comment type="similarity">
    <text evidence="9">Belongs to the binding-protein-dependent transport system permease family.</text>
</comment>
<dbReference type="PROSITE" id="PS50928">
    <property type="entry name" value="ABC_TM1"/>
    <property type="match status" value="1"/>
</dbReference>
<proteinExistence type="inferred from homology"/>
<evidence type="ECO:0000259" key="10">
    <source>
        <dbReference type="PROSITE" id="PS50928"/>
    </source>
</evidence>
<dbReference type="AlphaFoldDB" id="M5TWX8"/>
<name>M5TWX8_9BACT</name>
<evidence type="ECO:0000256" key="1">
    <source>
        <dbReference type="ARBA" id="ARBA00004651"/>
    </source>
</evidence>
<comment type="function">
    <text evidence="8">Part of the ABC transporter complex CysAWTP (TC 3.A.1.6.1) involved in sulfate/thiosulfate import. Probably responsible for the translocation of the substrate across the membrane.</text>
</comment>